<keyword evidence="3" id="KW-0560">Oxidoreductase</keyword>
<organism evidence="5 6">
    <name type="scientific">Alternaria atra</name>
    <dbReference type="NCBI Taxonomy" id="119953"/>
    <lineage>
        <taxon>Eukaryota</taxon>
        <taxon>Fungi</taxon>
        <taxon>Dikarya</taxon>
        <taxon>Ascomycota</taxon>
        <taxon>Pezizomycotina</taxon>
        <taxon>Dothideomycetes</taxon>
        <taxon>Pleosporomycetidae</taxon>
        <taxon>Pleosporales</taxon>
        <taxon>Pleosporineae</taxon>
        <taxon>Pleosporaceae</taxon>
        <taxon>Alternaria</taxon>
        <taxon>Alternaria sect. Ulocladioides</taxon>
    </lineage>
</organism>
<comment type="similarity">
    <text evidence="1">Belongs to the NmrA-type oxidoreductase family. Isoflavone reductase subfamily.</text>
</comment>
<dbReference type="Pfam" id="PF13460">
    <property type="entry name" value="NAD_binding_10"/>
    <property type="match status" value="1"/>
</dbReference>
<accession>A0A8J2N7B3</accession>
<evidence type="ECO:0000259" key="4">
    <source>
        <dbReference type="Pfam" id="PF13460"/>
    </source>
</evidence>
<dbReference type="Proteomes" id="UP000676310">
    <property type="component" value="Unassembled WGS sequence"/>
</dbReference>
<dbReference type="OrthoDB" id="419598at2759"/>
<dbReference type="InterPro" id="IPR051609">
    <property type="entry name" value="NmrA/Isoflavone_reductase-like"/>
</dbReference>
<keyword evidence="6" id="KW-1185">Reference proteome</keyword>
<dbReference type="Gene3D" id="3.40.50.720">
    <property type="entry name" value="NAD(P)-binding Rossmann-like Domain"/>
    <property type="match status" value="1"/>
</dbReference>
<comment type="caution">
    <text evidence="5">The sequence shown here is derived from an EMBL/GenBank/DDBJ whole genome shotgun (WGS) entry which is preliminary data.</text>
</comment>
<evidence type="ECO:0000256" key="3">
    <source>
        <dbReference type="ARBA" id="ARBA00023002"/>
    </source>
</evidence>
<reference evidence="5" key="1">
    <citation type="submission" date="2021-05" db="EMBL/GenBank/DDBJ databases">
        <authorList>
            <person name="Stam R."/>
        </authorList>
    </citation>
    <scope>NUCLEOTIDE SEQUENCE</scope>
    <source>
        <strain evidence="5">CS162</strain>
    </source>
</reference>
<dbReference type="GeneID" id="67011761"/>
<dbReference type="AlphaFoldDB" id="A0A8J2N7B3"/>
<keyword evidence="2" id="KW-0521">NADP</keyword>
<proteinExistence type="inferred from homology"/>
<gene>
    <name evidence="5" type="ORF">ALTATR162_LOCUS11484</name>
</gene>
<dbReference type="EMBL" id="CAJRGZ010000030">
    <property type="protein sequence ID" value="CAG5186076.1"/>
    <property type="molecule type" value="Genomic_DNA"/>
</dbReference>
<dbReference type="RefSeq" id="XP_043175061.1">
    <property type="nucleotide sequence ID" value="XM_043319126.1"/>
</dbReference>
<evidence type="ECO:0000313" key="6">
    <source>
        <dbReference type="Proteomes" id="UP000676310"/>
    </source>
</evidence>
<feature type="domain" description="NAD(P)-binding" evidence="4">
    <location>
        <begin position="18"/>
        <end position="152"/>
    </location>
</feature>
<sequence length="343" mass="37765">MELKNIAILGVGLFFPGGNVGNAIITELLKDGSRFMITAVTRSTSFYTPTSTTITHRTVDYTSFVSLQTALQGQDAVVNCITGGATHYEPSKLIIDAAIAAGVKLFFANEFVGNIMREQFKRLPEAFVGGKCRIREYLEKLGKEGKIAWTSLNGGPFFDMWLMKGPAGFDIPNHHARIYGTGNQPLYWTPLSTVSLAAGNMLRNPLPILNRPILICPFPSASNLTQNTLLRTLEKLLDTAFSVEHVDMDKIHRNALIVLEKWKQGGEQEEGKAQMGKAIKGLAVCHQFYEGDDDANHIGQTVQNEIVGVKAMQVEDAVRDALEHYGKECQVVQGMFNVEACEI</sequence>
<protein>
    <recommendedName>
        <fullName evidence="4">NAD(P)-binding domain-containing protein</fullName>
    </recommendedName>
</protein>
<evidence type="ECO:0000313" key="5">
    <source>
        <dbReference type="EMBL" id="CAG5186076.1"/>
    </source>
</evidence>
<dbReference type="SUPFAM" id="SSF51735">
    <property type="entry name" value="NAD(P)-binding Rossmann-fold domains"/>
    <property type="match status" value="1"/>
</dbReference>
<evidence type="ECO:0000256" key="2">
    <source>
        <dbReference type="ARBA" id="ARBA00022857"/>
    </source>
</evidence>
<dbReference type="Gene3D" id="3.90.25.10">
    <property type="entry name" value="UDP-galactose 4-epimerase, domain 1"/>
    <property type="match status" value="1"/>
</dbReference>
<dbReference type="InterPro" id="IPR016040">
    <property type="entry name" value="NAD(P)-bd_dom"/>
</dbReference>
<dbReference type="PANTHER" id="PTHR47706">
    <property type="entry name" value="NMRA-LIKE FAMILY PROTEIN"/>
    <property type="match status" value="1"/>
</dbReference>
<dbReference type="GO" id="GO:0016491">
    <property type="term" value="F:oxidoreductase activity"/>
    <property type="evidence" value="ECO:0007669"/>
    <property type="project" value="UniProtKB-KW"/>
</dbReference>
<dbReference type="PANTHER" id="PTHR47706:SF10">
    <property type="entry name" value="NMRA-LIKE DOMAIN-CONTAINING PROTEIN"/>
    <property type="match status" value="1"/>
</dbReference>
<dbReference type="InterPro" id="IPR036291">
    <property type="entry name" value="NAD(P)-bd_dom_sf"/>
</dbReference>
<evidence type="ECO:0000256" key="1">
    <source>
        <dbReference type="ARBA" id="ARBA00005725"/>
    </source>
</evidence>
<name>A0A8J2N7B3_9PLEO</name>